<dbReference type="OMA" id="PRLMRWI"/>
<feature type="domain" description="Reverse transcriptase RNase H-like" evidence="7">
    <location>
        <begin position="1"/>
        <end position="48"/>
    </location>
</feature>
<dbReference type="GO" id="GO:0004519">
    <property type="term" value="F:endonuclease activity"/>
    <property type="evidence" value="ECO:0007669"/>
    <property type="project" value="UniProtKB-KW"/>
</dbReference>
<keyword evidence="2" id="KW-0548">Nucleotidyltransferase</keyword>
<evidence type="ECO:0000256" key="3">
    <source>
        <dbReference type="ARBA" id="ARBA00022722"/>
    </source>
</evidence>
<evidence type="ECO:0000256" key="1">
    <source>
        <dbReference type="ARBA" id="ARBA00022679"/>
    </source>
</evidence>
<dbReference type="CDD" id="cd09274">
    <property type="entry name" value="RNase_HI_RT_Ty3"/>
    <property type="match status" value="1"/>
</dbReference>
<dbReference type="EMBL" id="CM001888">
    <property type="protein sequence ID" value="EOY19025.1"/>
    <property type="molecule type" value="Genomic_DNA"/>
</dbReference>
<keyword evidence="3" id="KW-0540">Nuclease</keyword>
<keyword evidence="9" id="KW-1185">Reference proteome</keyword>
<dbReference type="GO" id="GO:0003964">
    <property type="term" value="F:RNA-directed DNA polymerase activity"/>
    <property type="evidence" value="ECO:0007669"/>
    <property type="project" value="UniProtKB-KW"/>
</dbReference>
<dbReference type="PANTHER" id="PTHR34072">
    <property type="entry name" value="ENZYMATIC POLYPROTEIN-RELATED"/>
    <property type="match status" value="1"/>
</dbReference>
<reference evidence="8 9" key="1">
    <citation type="journal article" date="2013" name="Genome Biol.">
        <title>The genome sequence of the most widely cultivated cacao type and its use to identify candidate genes regulating pod color.</title>
        <authorList>
            <person name="Motamayor J.C."/>
            <person name="Mockaitis K."/>
            <person name="Schmutz J."/>
            <person name="Haiminen N."/>
            <person name="Iii D.L."/>
            <person name="Cornejo O."/>
            <person name="Findley S.D."/>
            <person name="Zheng P."/>
            <person name="Utro F."/>
            <person name="Royaert S."/>
            <person name="Saski C."/>
            <person name="Jenkins J."/>
            <person name="Podicheti R."/>
            <person name="Zhao M."/>
            <person name="Scheffler B.E."/>
            <person name="Stack J.C."/>
            <person name="Feltus F.A."/>
            <person name="Mustiga G.M."/>
            <person name="Amores F."/>
            <person name="Phillips W."/>
            <person name="Marelli J.P."/>
            <person name="May G.D."/>
            <person name="Shapiro H."/>
            <person name="Ma J."/>
            <person name="Bustamante C.D."/>
            <person name="Schnell R.J."/>
            <person name="Main D."/>
            <person name="Gilbert D."/>
            <person name="Parida L."/>
            <person name="Kuhn D.N."/>
        </authorList>
    </citation>
    <scope>NUCLEOTIDE SEQUENCE [LARGE SCALE GENOMIC DNA]</scope>
    <source>
        <strain evidence="9">cv. Matina 1-6</strain>
    </source>
</reference>
<dbReference type="Gramene" id="EOY19025">
    <property type="protein sequence ID" value="EOY19025"/>
    <property type="gene ID" value="TCM_043647"/>
</dbReference>
<proteinExistence type="predicted"/>
<evidence type="ECO:0000256" key="5">
    <source>
        <dbReference type="ARBA" id="ARBA00022801"/>
    </source>
</evidence>
<dbReference type="AlphaFoldDB" id="A0A061FNW8"/>
<dbReference type="InterPro" id="IPR043502">
    <property type="entry name" value="DNA/RNA_pol_sf"/>
</dbReference>
<dbReference type="SUPFAM" id="SSF56672">
    <property type="entry name" value="DNA/RNA polymerases"/>
    <property type="match status" value="1"/>
</dbReference>
<dbReference type="eggNOG" id="KOG0017">
    <property type="taxonomic scope" value="Eukaryota"/>
</dbReference>
<keyword evidence="1" id="KW-0808">Transferase</keyword>
<name>A0A061FNW8_THECC</name>
<dbReference type="HOGENOM" id="CLU_1889515_0_0_1"/>
<dbReference type="InterPro" id="IPR041373">
    <property type="entry name" value="RT_RNaseH"/>
</dbReference>
<evidence type="ECO:0000313" key="9">
    <source>
        <dbReference type="Proteomes" id="UP000026915"/>
    </source>
</evidence>
<dbReference type="STRING" id="3641.A0A061FNW8"/>
<protein>
    <submittedName>
        <fullName evidence="8">Integrase core domain containing protein, putative</fullName>
    </submittedName>
</protein>
<evidence type="ECO:0000256" key="6">
    <source>
        <dbReference type="ARBA" id="ARBA00022918"/>
    </source>
</evidence>
<evidence type="ECO:0000256" key="2">
    <source>
        <dbReference type="ARBA" id="ARBA00022695"/>
    </source>
</evidence>
<keyword evidence="4" id="KW-0255">Endonuclease</keyword>
<gene>
    <name evidence="8" type="ORF">TCM_043647</name>
</gene>
<evidence type="ECO:0000259" key="7">
    <source>
        <dbReference type="Pfam" id="PF17917"/>
    </source>
</evidence>
<dbReference type="Pfam" id="PF17917">
    <property type="entry name" value="RT_RNaseH"/>
    <property type="match status" value="1"/>
</dbReference>
<accession>A0A061FNW8</accession>
<organism evidence="8 9">
    <name type="scientific">Theobroma cacao</name>
    <name type="common">Cacao</name>
    <name type="synonym">Cocoa</name>
    <dbReference type="NCBI Taxonomy" id="3641"/>
    <lineage>
        <taxon>Eukaryota</taxon>
        <taxon>Viridiplantae</taxon>
        <taxon>Streptophyta</taxon>
        <taxon>Embryophyta</taxon>
        <taxon>Tracheophyta</taxon>
        <taxon>Spermatophyta</taxon>
        <taxon>Magnoliopsida</taxon>
        <taxon>eudicotyledons</taxon>
        <taxon>Gunneridae</taxon>
        <taxon>Pentapetalae</taxon>
        <taxon>rosids</taxon>
        <taxon>malvids</taxon>
        <taxon>Malvales</taxon>
        <taxon>Malvaceae</taxon>
        <taxon>Byttnerioideae</taxon>
        <taxon>Theobroma</taxon>
    </lineage>
</organism>
<dbReference type="InParanoid" id="A0A061FNW8"/>
<evidence type="ECO:0000313" key="8">
    <source>
        <dbReference type="EMBL" id="EOY19025.1"/>
    </source>
</evidence>
<evidence type="ECO:0000256" key="4">
    <source>
        <dbReference type="ARBA" id="ARBA00022759"/>
    </source>
</evidence>
<dbReference type="GO" id="GO:0016787">
    <property type="term" value="F:hydrolase activity"/>
    <property type="evidence" value="ECO:0007669"/>
    <property type="project" value="UniProtKB-KW"/>
</dbReference>
<keyword evidence="6" id="KW-0695">RNA-directed DNA polymerase</keyword>
<sequence length="135" mass="16185">MYAFDKFRSYLIGTKVIVYTDHSVIKYLIAKRDANPRLMRWILLLQEFDLEIKDRKGLENQVTDHLSRLKHDNQGKNLTLINQSFPNEQVLYVGQKNLSWFADYVNYIVSKLLHLNLNFHQRKKFLHDVRLYVSD</sequence>
<dbReference type="PANTHER" id="PTHR34072:SF57">
    <property type="entry name" value="RNA-DIRECTED DNA POLYMERASE"/>
    <property type="match status" value="1"/>
</dbReference>
<dbReference type="Proteomes" id="UP000026915">
    <property type="component" value="Chromosome 10"/>
</dbReference>
<keyword evidence="5" id="KW-0378">Hydrolase</keyword>